<dbReference type="SUPFAM" id="SSF56801">
    <property type="entry name" value="Acetyl-CoA synthetase-like"/>
    <property type="match status" value="1"/>
</dbReference>
<keyword evidence="8" id="KW-1185">Reference proteome</keyword>
<dbReference type="GO" id="GO:0006633">
    <property type="term" value="P:fatty acid biosynthetic process"/>
    <property type="evidence" value="ECO:0007669"/>
    <property type="project" value="TreeGrafter"/>
</dbReference>
<name>A0A075JJZ2_9MICO</name>
<dbReference type="Pfam" id="PF13193">
    <property type="entry name" value="AMP-binding_C"/>
    <property type="match status" value="1"/>
</dbReference>
<dbReference type="RefSeq" id="WP_200874219.1">
    <property type="nucleotide sequence ID" value="NZ_CP008889.1"/>
</dbReference>
<accession>A0A075JJZ2</accession>
<gene>
    <name evidence="7" type="ORF">HX89_12675</name>
</gene>
<evidence type="ECO:0000313" key="8">
    <source>
        <dbReference type="Proteomes" id="UP000027986"/>
    </source>
</evidence>
<dbReference type="GO" id="GO:0004321">
    <property type="term" value="F:fatty-acyl-CoA synthase activity"/>
    <property type="evidence" value="ECO:0007669"/>
    <property type="project" value="TreeGrafter"/>
</dbReference>
<dbReference type="InterPro" id="IPR020845">
    <property type="entry name" value="AMP-binding_CS"/>
</dbReference>
<evidence type="ECO:0000256" key="1">
    <source>
        <dbReference type="ARBA" id="ARBA00006432"/>
    </source>
</evidence>
<dbReference type="GO" id="GO:0005524">
    <property type="term" value="F:ATP binding"/>
    <property type="evidence" value="ECO:0007669"/>
    <property type="project" value="UniProtKB-KW"/>
</dbReference>
<evidence type="ECO:0000256" key="3">
    <source>
        <dbReference type="ARBA" id="ARBA00022741"/>
    </source>
</evidence>
<dbReference type="KEGG" id="dni:HX89_12675"/>
<comment type="similarity">
    <text evidence="1">Belongs to the ATP-dependent AMP-binding enzyme family.</text>
</comment>
<dbReference type="AlphaFoldDB" id="A0A075JJZ2"/>
<keyword evidence="2" id="KW-0436">Ligase</keyword>
<proteinExistence type="inferred from homology"/>
<keyword evidence="3" id="KW-0547">Nucleotide-binding</keyword>
<dbReference type="Gene3D" id="3.30.300.30">
    <property type="match status" value="1"/>
</dbReference>
<dbReference type="InterPro" id="IPR000873">
    <property type="entry name" value="AMP-dep_synth/lig_dom"/>
</dbReference>
<dbReference type="FunFam" id="3.30.300.30:FF:000028">
    <property type="entry name" value="AMP-dependent synthetase"/>
    <property type="match status" value="1"/>
</dbReference>
<dbReference type="EMBL" id="CP008889">
    <property type="protein sequence ID" value="AIF41642.1"/>
    <property type="molecule type" value="Genomic_DNA"/>
</dbReference>
<protein>
    <submittedName>
        <fullName evidence="7">AMP-dependent synthetase</fullName>
    </submittedName>
</protein>
<sequence length="573" mass="62517">MTTTASDISPTEAYRAARDSLLELRGRHDDALATFTWPDVGERFNWAIDWFDAVARGNHRTAIVIVEEDGSSLEVTYDEMARRSDAVATWLAEQGVKRGDPVVLMLGNQIELWDLMLAVMKLGAIIMPTTTAVGPADLRDRIARGGVRHVVANAGDVDKFSGVPGEYTRLSVGAADGWSDLHGAYRRVGDVAPTEHPGTAPSDPLLYYFTSGTTSRPKLVEHTQASYPIGHLSTMYWLGLRPGDVHLNLSSPGWAKHAWSCFFAPWIAEATIFVYNYTRFSPSALLQQLRAREVTTFCAPPTVWRMLINADLTGGRGALRELIGAGEPLNPEVITQIERAWGLTIRDGYGQTEMTAAVGNTPGSVVKPGSMGRPLPGVPVVIVDPLSGERLDGAGEGEICLDLAAHPLPLMTGYLGDEARNTDAMAGGFYHTGDVAAIDDEGHISYIGRTDDVFKASDYKISPFELESVLIEHPAVAEAAIVPSPDAVRLAVPKAYLVLVEGSSPDAATAESIFTFARERLAPWQRVRRLEFAELPKTISGKIRRVELRGRENDLARDDVRPDGEFRDDDFEH</sequence>
<dbReference type="Pfam" id="PF00501">
    <property type="entry name" value="AMP-binding"/>
    <property type="match status" value="1"/>
</dbReference>
<dbReference type="InterPro" id="IPR045851">
    <property type="entry name" value="AMP-bd_C_sf"/>
</dbReference>
<evidence type="ECO:0000256" key="2">
    <source>
        <dbReference type="ARBA" id="ARBA00022598"/>
    </source>
</evidence>
<organism evidence="7 8">
    <name type="scientific">Dermacoccus nishinomiyaensis</name>
    <dbReference type="NCBI Taxonomy" id="1274"/>
    <lineage>
        <taxon>Bacteria</taxon>
        <taxon>Bacillati</taxon>
        <taxon>Actinomycetota</taxon>
        <taxon>Actinomycetes</taxon>
        <taxon>Micrococcales</taxon>
        <taxon>Dermacoccaceae</taxon>
        <taxon>Dermacoccus</taxon>
    </lineage>
</organism>
<dbReference type="GeneID" id="41841915"/>
<dbReference type="InterPro" id="IPR051087">
    <property type="entry name" value="Mitochondrial_ACSM"/>
</dbReference>
<feature type="domain" description="AMP-dependent synthetase/ligase" evidence="5">
    <location>
        <begin position="53"/>
        <end position="404"/>
    </location>
</feature>
<keyword evidence="4" id="KW-0067">ATP-binding</keyword>
<dbReference type="PANTHER" id="PTHR43605:SF10">
    <property type="entry name" value="ACYL-COA SYNTHETASE MEDIUM CHAIN FAMILY MEMBER 3"/>
    <property type="match status" value="1"/>
</dbReference>
<dbReference type="Gene3D" id="3.40.50.12780">
    <property type="entry name" value="N-terminal domain of ligase-like"/>
    <property type="match status" value="1"/>
</dbReference>
<dbReference type="eggNOG" id="COG0365">
    <property type="taxonomic scope" value="Bacteria"/>
</dbReference>
<dbReference type="GO" id="GO:0015645">
    <property type="term" value="F:fatty acid ligase activity"/>
    <property type="evidence" value="ECO:0007669"/>
    <property type="project" value="TreeGrafter"/>
</dbReference>
<dbReference type="Proteomes" id="UP000027986">
    <property type="component" value="Chromosome"/>
</dbReference>
<dbReference type="GO" id="GO:0016405">
    <property type="term" value="F:CoA-ligase activity"/>
    <property type="evidence" value="ECO:0007669"/>
    <property type="project" value="UniProtKB-ARBA"/>
</dbReference>
<evidence type="ECO:0000259" key="5">
    <source>
        <dbReference type="Pfam" id="PF00501"/>
    </source>
</evidence>
<dbReference type="GO" id="GO:0006637">
    <property type="term" value="P:acyl-CoA metabolic process"/>
    <property type="evidence" value="ECO:0007669"/>
    <property type="project" value="TreeGrafter"/>
</dbReference>
<evidence type="ECO:0000256" key="4">
    <source>
        <dbReference type="ARBA" id="ARBA00022840"/>
    </source>
</evidence>
<dbReference type="PROSITE" id="PS00455">
    <property type="entry name" value="AMP_BINDING"/>
    <property type="match status" value="1"/>
</dbReference>
<dbReference type="InterPro" id="IPR042099">
    <property type="entry name" value="ANL_N_sf"/>
</dbReference>
<dbReference type="HOGENOM" id="CLU_000022_59_10_11"/>
<feature type="domain" description="AMP-binding enzyme C-terminal" evidence="6">
    <location>
        <begin position="465"/>
        <end position="542"/>
    </location>
</feature>
<reference evidence="7 8" key="1">
    <citation type="submission" date="2014-07" db="EMBL/GenBank/DDBJ databases">
        <title>Genome Sequencing of Dermacoccus nishinomiyaensis.</title>
        <authorList>
            <person name="Hong K.W."/>
            <person name="Chan K.G."/>
        </authorList>
    </citation>
    <scope>NUCLEOTIDE SEQUENCE [LARGE SCALE GENOMIC DNA]</scope>
    <source>
        <strain evidence="7 8">M25</strain>
    </source>
</reference>
<dbReference type="PANTHER" id="PTHR43605">
    <property type="entry name" value="ACYL-COENZYME A SYNTHETASE"/>
    <property type="match status" value="1"/>
</dbReference>
<evidence type="ECO:0000313" key="7">
    <source>
        <dbReference type="EMBL" id="AIF41642.1"/>
    </source>
</evidence>
<dbReference type="InterPro" id="IPR025110">
    <property type="entry name" value="AMP-bd_C"/>
</dbReference>
<evidence type="ECO:0000259" key="6">
    <source>
        <dbReference type="Pfam" id="PF13193"/>
    </source>
</evidence>